<feature type="transmembrane region" description="Helical" evidence="1">
    <location>
        <begin position="270"/>
        <end position="298"/>
    </location>
</feature>
<proteinExistence type="predicted"/>
<dbReference type="GO" id="GO:0098855">
    <property type="term" value="C:HCN channel complex"/>
    <property type="evidence" value="ECO:0007669"/>
    <property type="project" value="TreeGrafter"/>
</dbReference>
<dbReference type="InterPro" id="IPR014710">
    <property type="entry name" value="RmlC-like_jellyroll"/>
</dbReference>
<dbReference type="PROSITE" id="PS50042">
    <property type="entry name" value="CNMP_BINDING_3"/>
    <property type="match status" value="1"/>
</dbReference>
<evidence type="ECO:0000313" key="4">
    <source>
        <dbReference type="Proteomes" id="UP000604046"/>
    </source>
</evidence>
<evidence type="ECO:0000259" key="2">
    <source>
        <dbReference type="PROSITE" id="PS50042"/>
    </source>
</evidence>
<keyword evidence="4" id="KW-1185">Reference proteome</keyword>
<dbReference type="InterPro" id="IPR018490">
    <property type="entry name" value="cNMP-bd_dom_sf"/>
</dbReference>
<name>A0A812LMH3_9DINO</name>
<dbReference type="InterPro" id="IPR000595">
    <property type="entry name" value="cNMP-bd_dom"/>
</dbReference>
<keyword evidence="1" id="KW-1133">Transmembrane helix</keyword>
<dbReference type="GO" id="GO:0005249">
    <property type="term" value="F:voltage-gated potassium channel activity"/>
    <property type="evidence" value="ECO:0007669"/>
    <property type="project" value="TreeGrafter"/>
</dbReference>
<evidence type="ECO:0000256" key="1">
    <source>
        <dbReference type="SAM" id="Phobius"/>
    </source>
</evidence>
<dbReference type="CDD" id="cd00038">
    <property type="entry name" value="CAP_ED"/>
    <property type="match status" value="1"/>
</dbReference>
<dbReference type="Pfam" id="PF20717">
    <property type="entry name" value="DUF6829"/>
    <property type="match status" value="1"/>
</dbReference>
<protein>
    <submittedName>
        <fullName evidence="3">HCN4 protein</fullName>
    </submittedName>
</protein>
<dbReference type="SUPFAM" id="SSF51206">
    <property type="entry name" value="cAMP-binding domain-like"/>
    <property type="match status" value="1"/>
</dbReference>
<keyword evidence="1" id="KW-0472">Membrane</keyword>
<dbReference type="GO" id="GO:0003254">
    <property type="term" value="P:regulation of membrane depolarization"/>
    <property type="evidence" value="ECO:0007669"/>
    <property type="project" value="TreeGrafter"/>
</dbReference>
<dbReference type="InterPro" id="IPR049232">
    <property type="entry name" value="DUF6829"/>
</dbReference>
<organism evidence="3 4">
    <name type="scientific">Symbiodinium natans</name>
    <dbReference type="NCBI Taxonomy" id="878477"/>
    <lineage>
        <taxon>Eukaryota</taxon>
        <taxon>Sar</taxon>
        <taxon>Alveolata</taxon>
        <taxon>Dinophyceae</taxon>
        <taxon>Suessiales</taxon>
        <taxon>Symbiodiniaceae</taxon>
        <taxon>Symbiodinium</taxon>
    </lineage>
</organism>
<reference evidence="3" key="1">
    <citation type="submission" date="2021-02" db="EMBL/GenBank/DDBJ databases">
        <authorList>
            <person name="Dougan E. K."/>
            <person name="Rhodes N."/>
            <person name="Thang M."/>
            <person name="Chan C."/>
        </authorList>
    </citation>
    <scope>NUCLEOTIDE SEQUENCE</scope>
</reference>
<dbReference type="GO" id="GO:0035725">
    <property type="term" value="P:sodium ion transmembrane transport"/>
    <property type="evidence" value="ECO:0007669"/>
    <property type="project" value="TreeGrafter"/>
</dbReference>
<feature type="transmembrane region" description="Helical" evidence="1">
    <location>
        <begin position="200"/>
        <end position="223"/>
    </location>
</feature>
<sequence length="1174" mass="132119">MEGAAFVQGGSCTGKPVAFRQGLPGPKFEQLREPPALLAHRHTSKAHPAVLKRALAAPPGSVDSGNQIRLHSRWMDMATQSAEGPTTMTRMKASARLSIIGSNSEHLHRSRVIQAFHPYGAFRIGWDVSAMVLILCDSILLPPALAWNVRMGPSDGLVFNFLLWLTFWISLAFWTADLFVNLNTATYRRGVLVSRHVSIFLSYLQGWLLFDILLLVFDIGYGLSETSLSAEFRLFRVTRIMRLLRLLRVLKLTKVNSIIEESAANTGRHWIAVVTAITSTAIAMTFCAHLLTCMWYAIGRGMEESDDIRSWTRLASADTIPGWVQYLHAMRWIINSPAPPLLDAGSGLERGADIFVSIFCLAAMGAGISKISDTLAELRAMNEARDRRRREVRQYLSHQHVPFELVSRIMRFVEYRLEKFSTTTLDTSLISPTLQLELYVSQRSSYVLELPIFKLLQECYTDVFGSVCAALEKHVYEKGEHIFIAGSWASCLHITATGTYTYIQGYDAEGDAKEFTGTRWFGELSLYTDGSLHQSTLSAMTFAETFSLRGQDLAECVKQSRGCVTMFSDFAKDFVSAMQASKTKCGDEEQIRCADECCRRNQHYQDLYPDPKTRLQNISIPLNKRGSDGTGSKSFSIMRILRPQRSLKASRDVASEELKEEEVYPDASISSLFPCSHASAEHINPGLDKYLKALDAGTMDTHKLAKELQIVIPELHQEHSPHVVFEQAAERERAESSCISMLALFKNRYDIFTYPQAPGARLDETQWLELQGLMSWIDPDSEQMQAVMVLLAIRALGKSKAVLQQMPREMRRPEKAVLQLVASEKNVVPSVRWLSQRGEQYIENALEIHQLFNLAQMLQGENLPANIAQLRKCIEEKSEEQFRFYILFLLGFMSGIAAGTGSRFMSSKNASSVISGVRLLKRLTECSPVAIYWGYMEERARKLHMNFDSAEELVLVRLSCLARVQDEKEYLQLRTSWDALKARERTILTDHFLADGIQEQAFMLEFLPNCVANAKANSTVGFAGLLGVLVDLLNNLHSSIDNMPDTDKVIPVDLSEMADFIAVVQNRFVFLTCVSRCRLQFVGQRVFLKMTGGNWGRTADADSDMTSLAYTLQDILHKQELLEAYLMRRDEQASKPFHSTVQPSTSAPSMSAVDVEQMYGLYSDSSEFVKREVF</sequence>
<dbReference type="Gene3D" id="1.10.287.70">
    <property type="match status" value="1"/>
</dbReference>
<dbReference type="PANTHER" id="PTHR45689:SF5">
    <property type="entry name" value="I[[H]] CHANNEL, ISOFORM E"/>
    <property type="match status" value="1"/>
</dbReference>
<gene>
    <name evidence="3" type="primary">HCN4</name>
    <name evidence="3" type="ORF">SNAT2548_LOCUS11311</name>
</gene>
<accession>A0A812LMH3</accession>
<dbReference type="AlphaFoldDB" id="A0A812LMH3"/>
<dbReference type="InterPro" id="IPR051413">
    <property type="entry name" value="K/Na_HCN_channel"/>
</dbReference>
<feature type="transmembrane region" description="Helical" evidence="1">
    <location>
        <begin position="157"/>
        <end position="180"/>
    </location>
</feature>
<keyword evidence="1" id="KW-0812">Transmembrane</keyword>
<dbReference type="SUPFAM" id="SSF81324">
    <property type="entry name" value="Voltage-gated potassium channels"/>
    <property type="match status" value="1"/>
</dbReference>
<dbReference type="Gene3D" id="2.60.120.10">
    <property type="entry name" value="Jelly Rolls"/>
    <property type="match status" value="1"/>
</dbReference>
<feature type="domain" description="Cyclic nucleotide-binding" evidence="2">
    <location>
        <begin position="455"/>
        <end position="548"/>
    </location>
</feature>
<dbReference type="Proteomes" id="UP000604046">
    <property type="component" value="Unassembled WGS sequence"/>
</dbReference>
<evidence type="ECO:0000313" key="3">
    <source>
        <dbReference type="EMBL" id="CAE7243629.1"/>
    </source>
</evidence>
<dbReference type="OrthoDB" id="421731at2759"/>
<dbReference type="PANTHER" id="PTHR45689">
    <property type="entry name" value="I[[H]] CHANNEL, ISOFORM E"/>
    <property type="match status" value="1"/>
</dbReference>
<dbReference type="EMBL" id="CAJNDS010001002">
    <property type="protein sequence ID" value="CAE7243629.1"/>
    <property type="molecule type" value="Genomic_DNA"/>
</dbReference>
<comment type="caution">
    <text evidence="3">The sequence shown here is derived from an EMBL/GenBank/DDBJ whole genome shotgun (WGS) entry which is preliminary data.</text>
</comment>
<feature type="transmembrane region" description="Helical" evidence="1">
    <location>
        <begin position="124"/>
        <end position="145"/>
    </location>
</feature>